<dbReference type="RefSeq" id="WP_111349919.1">
    <property type="nucleotide sequence ID" value="NZ_QLII01000001.1"/>
</dbReference>
<accession>A0A327NU74</accession>
<dbReference type="AlphaFoldDB" id="A0A327NU74"/>
<dbReference type="InterPro" id="IPR014710">
    <property type="entry name" value="RmlC-like_jellyroll"/>
</dbReference>
<feature type="domain" description="Cupin type-2" evidence="1">
    <location>
        <begin position="46"/>
        <end position="108"/>
    </location>
</feature>
<dbReference type="EMBL" id="QLII01000001">
    <property type="protein sequence ID" value="RAI78285.1"/>
    <property type="molecule type" value="Genomic_DNA"/>
</dbReference>
<dbReference type="Pfam" id="PF07883">
    <property type="entry name" value="Cupin_2"/>
    <property type="match status" value="1"/>
</dbReference>
<dbReference type="InterPro" id="IPR013096">
    <property type="entry name" value="Cupin_2"/>
</dbReference>
<evidence type="ECO:0000313" key="2">
    <source>
        <dbReference type="EMBL" id="RAI78285.1"/>
    </source>
</evidence>
<dbReference type="InterPro" id="IPR011051">
    <property type="entry name" value="RmlC_Cupin_sf"/>
</dbReference>
<protein>
    <recommendedName>
        <fullName evidence="1">Cupin type-2 domain-containing protein</fullName>
    </recommendedName>
</protein>
<dbReference type="CDD" id="cd02215">
    <property type="entry name" value="cupin_QDO_N_C"/>
    <property type="match status" value="1"/>
</dbReference>
<keyword evidence="3" id="KW-1185">Reference proteome</keyword>
<gene>
    <name evidence="2" type="ORF">HMF3257_37105</name>
</gene>
<evidence type="ECO:0000313" key="3">
    <source>
        <dbReference type="Proteomes" id="UP000249016"/>
    </source>
</evidence>
<sequence length="165" mass="18511">MNTLLPLAPVLKRGYTTENLYWYAGTLMNILIDGEQTDGQFAQIEVTTRPGSEPPLHTHTREDEAVFLLEGSIRFIVGDQVFTAKAGDYVLLPKGIPHTFQVLTESARTLLTISPAGFENFFRHPKLAKPAPTLALPPLHKGHHRQKLSRCSRNWLRNLVSKASR</sequence>
<dbReference type="PANTHER" id="PTHR36440:SF1">
    <property type="entry name" value="PUTATIVE (AFU_ORTHOLOGUE AFUA_8G07350)-RELATED"/>
    <property type="match status" value="1"/>
</dbReference>
<dbReference type="SUPFAM" id="SSF51182">
    <property type="entry name" value="RmlC-like cupins"/>
    <property type="match status" value="1"/>
</dbReference>
<dbReference type="Proteomes" id="UP000249016">
    <property type="component" value="Unassembled WGS sequence"/>
</dbReference>
<evidence type="ECO:0000259" key="1">
    <source>
        <dbReference type="Pfam" id="PF07883"/>
    </source>
</evidence>
<dbReference type="Gene3D" id="2.60.120.10">
    <property type="entry name" value="Jelly Rolls"/>
    <property type="match status" value="1"/>
</dbReference>
<comment type="caution">
    <text evidence="2">The sequence shown here is derived from an EMBL/GenBank/DDBJ whole genome shotgun (WGS) entry which is preliminary data.</text>
</comment>
<dbReference type="OrthoDB" id="2620172at2"/>
<name>A0A327NU74_9BACT</name>
<dbReference type="InterPro" id="IPR053146">
    <property type="entry name" value="QDO-like"/>
</dbReference>
<dbReference type="PANTHER" id="PTHR36440">
    <property type="entry name" value="PUTATIVE (AFU_ORTHOLOGUE AFUA_8G07350)-RELATED"/>
    <property type="match status" value="1"/>
</dbReference>
<proteinExistence type="predicted"/>
<reference evidence="2 3" key="1">
    <citation type="submission" date="2018-06" db="EMBL/GenBank/DDBJ databases">
        <title>Spirosoma sp. HMF3257 Genome sequencing and assembly.</title>
        <authorList>
            <person name="Kang H."/>
            <person name="Cha I."/>
            <person name="Kim H."/>
            <person name="Kang J."/>
            <person name="Joh K."/>
        </authorList>
    </citation>
    <scope>NUCLEOTIDE SEQUENCE [LARGE SCALE GENOMIC DNA]</scope>
    <source>
        <strain evidence="2 3">HMF3257</strain>
    </source>
</reference>
<organism evidence="2 3">
    <name type="scientific">Spirosoma telluris</name>
    <dbReference type="NCBI Taxonomy" id="2183553"/>
    <lineage>
        <taxon>Bacteria</taxon>
        <taxon>Pseudomonadati</taxon>
        <taxon>Bacteroidota</taxon>
        <taxon>Cytophagia</taxon>
        <taxon>Cytophagales</taxon>
        <taxon>Cytophagaceae</taxon>
        <taxon>Spirosoma</taxon>
    </lineage>
</organism>